<evidence type="ECO:0000313" key="3">
    <source>
        <dbReference type="Proteomes" id="UP001163046"/>
    </source>
</evidence>
<evidence type="ECO:0000313" key="2">
    <source>
        <dbReference type="EMBL" id="KAJ7393381.1"/>
    </source>
</evidence>
<evidence type="ECO:0000256" key="1">
    <source>
        <dbReference type="SAM" id="MobiDB-lite"/>
    </source>
</evidence>
<accession>A0A9X0A4M8</accession>
<keyword evidence="3" id="KW-1185">Reference proteome</keyword>
<feature type="region of interest" description="Disordered" evidence="1">
    <location>
        <begin position="17"/>
        <end position="53"/>
    </location>
</feature>
<feature type="compositionally biased region" description="Basic and acidic residues" evidence="1">
    <location>
        <begin position="39"/>
        <end position="53"/>
    </location>
</feature>
<organism evidence="2 3">
    <name type="scientific">Desmophyllum pertusum</name>
    <dbReference type="NCBI Taxonomy" id="174260"/>
    <lineage>
        <taxon>Eukaryota</taxon>
        <taxon>Metazoa</taxon>
        <taxon>Cnidaria</taxon>
        <taxon>Anthozoa</taxon>
        <taxon>Hexacorallia</taxon>
        <taxon>Scleractinia</taxon>
        <taxon>Caryophylliina</taxon>
        <taxon>Caryophylliidae</taxon>
        <taxon>Desmophyllum</taxon>
    </lineage>
</organism>
<gene>
    <name evidence="2" type="ORF">OS493_006352</name>
</gene>
<sequence length="354" mass="39702">MSFLSIKAVRLDSKECVQVKTPEPKDSEDLADISSSLNDKIKGKNGKENTEEQKKLKIENGEKIWRLPRKGQTRLKSLMMSPMATNSPTESSSFPKLIAIQKDNRKINKIEKELLPIKRSSSAPGCSSYVHARVTKHKFRLPCIPDLRPLSITEDRPIKTLVVEGKKLVSAGEGVSTPDSNDNSNDLPKSDSKVISENSSDIQTKEVREERTDDDIDGGKGCCHGDFYEDSLPSMKKPEYRVKTAYASSSRMFNTYLQSRFGKSVYESSEKKTGAGVGKKYQVYWAPVLIKKKMLSNRTVEANCTQESRAEANSVEKDDSKERNVHFGGNIHTIGGNMLRQQDKEWSSVKVNIF</sequence>
<proteinExistence type="predicted"/>
<dbReference type="EMBL" id="MU825398">
    <property type="protein sequence ID" value="KAJ7393381.1"/>
    <property type="molecule type" value="Genomic_DNA"/>
</dbReference>
<dbReference type="OrthoDB" id="5958276at2759"/>
<dbReference type="AlphaFoldDB" id="A0A9X0A4M8"/>
<name>A0A9X0A4M8_9CNID</name>
<comment type="caution">
    <text evidence="2">The sequence shown here is derived from an EMBL/GenBank/DDBJ whole genome shotgun (WGS) entry which is preliminary data.</text>
</comment>
<dbReference type="Proteomes" id="UP001163046">
    <property type="component" value="Unassembled WGS sequence"/>
</dbReference>
<feature type="region of interest" description="Disordered" evidence="1">
    <location>
        <begin position="171"/>
        <end position="216"/>
    </location>
</feature>
<feature type="compositionally biased region" description="Polar residues" evidence="1">
    <location>
        <begin position="177"/>
        <end position="187"/>
    </location>
</feature>
<protein>
    <submittedName>
        <fullName evidence="2">Uncharacterized protein</fullName>
    </submittedName>
</protein>
<feature type="compositionally biased region" description="Basic and acidic residues" evidence="1">
    <location>
        <begin position="17"/>
        <end position="28"/>
    </location>
</feature>
<reference evidence="2" key="1">
    <citation type="submission" date="2023-01" db="EMBL/GenBank/DDBJ databases">
        <title>Genome assembly of the deep-sea coral Lophelia pertusa.</title>
        <authorList>
            <person name="Herrera S."/>
            <person name="Cordes E."/>
        </authorList>
    </citation>
    <scope>NUCLEOTIDE SEQUENCE</scope>
    <source>
        <strain evidence="2">USNM1676648</strain>
        <tissue evidence="2">Polyp</tissue>
    </source>
</reference>